<dbReference type="InterPro" id="IPR000340">
    <property type="entry name" value="Dual-sp_phosphatase_cat-dom"/>
</dbReference>
<feature type="compositionally biased region" description="Basic and acidic residues" evidence="5">
    <location>
        <begin position="294"/>
        <end position="303"/>
    </location>
</feature>
<dbReference type="Pfam" id="PF00782">
    <property type="entry name" value="DSPc"/>
    <property type="match status" value="1"/>
</dbReference>
<dbReference type="PROSITE" id="PS50054">
    <property type="entry name" value="TYR_PHOSPHATASE_DUAL"/>
    <property type="match status" value="1"/>
</dbReference>
<dbReference type="InterPro" id="IPR020422">
    <property type="entry name" value="TYR_PHOSPHATASE_DUAL_dom"/>
</dbReference>
<evidence type="ECO:0000256" key="3">
    <source>
        <dbReference type="ARBA" id="ARBA00022801"/>
    </source>
</evidence>
<protein>
    <recommendedName>
        <fullName evidence="2">protein-tyrosine-phosphatase</fullName>
        <ecNumber evidence="2">3.1.3.48</ecNumber>
    </recommendedName>
</protein>
<feature type="compositionally biased region" description="Polar residues" evidence="5">
    <location>
        <begin position="224"/>
        <end position="242"/>
    </location>
</feature>
<dbReference type="OMA" id="GCKDTPL"/>
<dbReference type="EMBL" id="HG719242">
    <property type="protein sequence ID" value="CDJ57231.1"/>
    <property type="molecule type" value="Genomic_DNA"/>
</dbReference>
<name>U6LZQ3_EIMMA</name>
<dbReference type="OrthoDB" id="2017893at2759"/>
<dbReference type="InterPro" id="IPR029021">
    <property type="entry name" value="Prot-tyrosine_phosphatase-like"/>
</dbReference>
<dbReference type="PANTHER" id="PTHR10159:SF529">
    <property type="entry name" value="TYROSINE-PROTEIN PHOSPHATASE DOMAIN-CONTAINING PROTEIN"/>
    <property type="match status" value="1"/>
</dbReference>
<dbReference type="Proteomes" id="UP000030763">
    <property type="component" value="Unassembled WGS sequence"/>
</dbReference>
<evidence type="ECO:0000256" key="4">
    <source>
        <dbReference type="ARBA" id="ARBA00022912"/>
    </source>
</evidence>
<reference evidence="8" key="2">
    <citation type="submission" date="2013-10" db="EMBL/GenBank/DDBJ databases">
        <authorList>
            <person name="Aslett M."/>
        </authorList>
    </citation>
    <scope>NUCLEOTIDE SEQUENCE [LARGE SCALE GENOMIC DNA]</scope>
    <source>
        <strain evidence="8">Weybridge</strain>
    </source>
</reference>
<dbReference type="GeneID" id="25334704"/>
<dbReference type="GO" id="GO:0043409">
    <property type="term" value="P:negative regulation of MAPK cascade"/>
    <property type="evidence" value="ECO:0007669"/>
    <property type="project" value="TreeGrafter"/>
</dbReference>
<reference evidence="8" key="1">
    <citation type="submission" date="2013-10" db="EMBL/GenBank/DDBJ databases">
        <title>Genomic analysis of the causative agents of coccidiosis in chickens.</title>
        <authorList>
            <person name="Reid A.J."/>
            <person name="Blake D."/>
            <person name="Billington K."/>
            <person name="Browne H."/>
            <person name="Dunn M."/>
            <person name="Hung S."/>
            <person name="Kawahara F."/>
            <person name="Miranda-Saavedra D."/>
            <person name="Mourier T."/>
            <person name="Nagra H."/>
            <person name="Otto T.D."/>
            <person name="Rawlings N."/>
            <person name="Sanchez A."/>
            <person name="Sanders M."/>
            <person name="Subramaniam C."/>
            <person name="Tay Y."/>
            <person name="Dear P."/>
            <person name="Doerig C."/>
            <person name="Gruber A."/>
            <person name="Parkinson J."/>
            <person name="Shirley M."/>
            <person name="Wan K.L."/>
            <person name="Berriman M."/>
            <person name="Tomley F."/>
            <person name="Pain A."/>
        </authorList>
    </citation>
    <scope>NUCLEOTIDE SEQUENCE [LARGE SCALE GENOMIC DNA]</scope>
    <source>
        <strain evidence="8">Weybridge</strain>
    </source>
</reference>
<evidence type="ECO:0000313" key="8">
    <source>
        <dbReference type="EMBL" id="CDJ57231.1"/>
    </source>
</evidence>
<evidence type="ECO:0000259" key="7">
    <source>
        <dbReference type="PROSITE" id="PS50056"/>
    </source>
</evidence>
<feature type="domain" description="Tyrosine specific protein phosphatases" evidence="7">
    <location>
        <begin position="90"/>
        <end position="146"/>
    </location>
</feature>
<accession>U6LZQ3</accession>
<gene>
    <name evidence="8" type="ORF">EMWEY_00007180</name>
</gene>
<evidence type="ECO:0000313" key="9">
    <source>
        <dbReference type="Proteomes" id="UP000030763"/>
    </source>
</evidence>
<dbReference type="VEuPathDB" id="ToxoDB:EMWEY_00007180"/>
<sequence>MEAHGEPCCLEPLDSVRFPWLFLGDRRVARNEQLLRRQKIAYIINCTPPCGEGGVPNFHERLSVGSRLAFRYLRVPVFDTHAETLQPHFENVWELMETCRTREDGNLLIHCNQGVSRSVAFICSYLIKYEGMSFDEALAFVRRRNPLAQPNESFRSQLETLHECVKKESRLVHSEPRQLPQSGWLPPFSATRKRVISCSMPNGRPQRKVARLIGPSRPPATDGTPPSSASEGGQPNRETNTPSSSSASSPSVNSCKQDSTHTGAERVVLVDDEPSQEALKHDEQLYGEATAVVDEERDRKDSSNRACEFTVHSLPDVDGNDAIPRPSSDNCCDRPVGCKDTPLHRDPRAVDSVVSSPRAEFEQRPEHLACAQEASDDSEAVLEKNSGVPVVVGHSIAATQQVTEVQDRVDSENLLRGSGAQERVRSSQLEAATVC</sequence>
<dbReference type="PANTHER" id="PTHR10159">
    <property type="entry name" value="DUAL SPECIFICITY PROTEIN PHOSPHATASE"/>
    <property type="match status" value="1"/>
</dbReference>
<dbReference type="GO" id="GO:0004725">
    <property type="term" value="F:protein tyrosine phosphatase activity"/>
    <property type="evidence" value="ECO:0007669"/>
    <property type="project" value="UniProtKB-EC"/>
</dbReference>
<dbReference type="AlphaFoldDB" id="U6LZQ3"/>
<feature type="region of interest" description="Disordered" evidence="5">
    <location>
        <begin position="276"/>
        <end position="304"/>
    </location>
</feature>
<dbReference type="GO" id="GO:0005737">
    <property type="term" value="C:cytoplasm"/>
    <property type="evidence" value="ECO:0007669"/>
    <property type="project" value="TreeGrafter"/>
</dbReference>
<keyword evidence="9" id="KW-1185">Reference proteome</keyword>
<evidence type="ECO:0000259" key="6">
    <source>
        <dbReference type="PROSITE" id="PS50054"/>
    </source>
</evidence>
<dbReference type="Gene3D" id="3.90.190.10">
    <property type="entry name" value="Protein tyrosine phosphatase superfamily"/>
    <property type="match status" value="1"/>
</dbReference>
<dbReference type="PROSITE" id="PS50056">
    <property type="entry name" value="TYR_PHOSPHATASE_2"/>
    <property type="match status" value="1"/>
</dbReference>
<feature type="region of interest" description="Disordered" evidence="5">
    <location>
        <begin position="416"/>
        <end position="435"/>
    </location>
</feature>
<feature type="region of interest" description="Disordered" evidence="5">
    <location>
        <begin position="198"/>
        <end position="264"/>
    </location>
</feature>
<evidence type="ECO:0000256" key="1">
    <source>
        <dbReference type="ARBA" id="ARBA00008601"/>
    </source>
</evidence>
<feature type="compositionally biased region" description="Low complexity" evidence="5">
    <location>
        <begin position="243"/>
        <end position="254"/>
    </location>
</feature>
<dbReference type="SUPFAM" id="SSF52799">
    <property type="entry name" value="(Phosphotyrosine protein) phosphatases II"/>
    <property type="match status" value="1"/>
</dbReference>
<keyword evidence="3" id="KW-0378">Hydrolase</keyword>
<proteinExistence type="inferred from homology"/>
<dbReference type="CDD" id="cd14498">
    <property type="entry name" value="DSP"/>
    <property type="match status" value="1"/>
</dbReference>
<dbReference type="InterPro" id="IPR000387">
    <property type="entry name" value="Tyr_Pase_dom"/>
</dbReference>
<evidence type="ECO:0000256" key="2">
    <source>
        <dbReference type="ARBA" id="ARBA00013064"/>
    </source>
</evidence>
<dbReference type="SMART" id="SM00195">
    <property type="entry name" value="DSPc"/>
    <property type="match status" value="1"/>
</dbReference>
<evidence type="ECO:0000256" key="5">
    <source>
        <dbReference type="SAM" id="MobiDB-lite"/>
    </source>
</evidence>
<feature type="compositionally biased region" description="Polar residues" evidence="5">
    <location>
        <begin position="426"/>
        <end position="435"/>
    </location>
</feature>
<comment type="similarity">
    <text evidence="1">Belongs to the protein-tyrosine phosphatase family. Non-receptor class dual specificity subfamily.</text>
</comment>
<feature type="domain" description="Tyrosine-protein phosphatase" evidence="6">
    <location>
        <begin position="13"/>
        <end position="167"/>
    </location>
</feature>
<dbReference type="EC" id="3.1.3.48" evidence="2"/>
<keyword evidence="4" id="KW-0904">Protein phosphatase</keyword>
<dbReference type="RefSeq" id="XP_013333881.1">
    <property type="nucleotide sequence ID" value="XM_013478427.1"/>
</dbReference>
<organism evidence="8 9">
    <name type="scientific">Eimeria maxima</name>
    <name type="common">Coccidian parasite</name>
    <dbReference type="NCBI Taxonomy" id="5804"/>
    <lineage>
        <taxon>Eukaryota</taxon>
        <taxon>Sar</taxon>
        <taxon>Alveolata</taxon>
        <taxon>Apicomplexa</taxon>
        <taxon>Conoidasida</taxon>
        <taxon>Coccidia</taxon>
        <taxon>Eucoccidiorida</taxon>
        <taxon>Eimeriorina</taxon>
        <taxon>Eimeriidae</taxon>
        <taxon>Eimeria</taxon>
    </lineage>
</organism>